<organism evidence="1">
    <name type="scientific">Lamprotornis superbus</name>
    <dbReference type="NCBI Taxonomy" id="245042"/>
    <lineage>
        <taxon>Eukaryota</taxon>
        <taxon>Metazoa</taxon>
        <taxon>Chordata</taxon>
        <taxon>Craniata</taxon>
        <taxon>Vertebrata</taxon>
        <taxon>Euteleostomi</taxon>
        <taxon>Archelosauria</taxon>
        <taxon>Archosauria</taxon>
        <taxon>Dinosauria</taxon>
        <taxon>Saurischia</taxon>
        <taxon>Theropoda</taxon>
        <taxon>Coelurosauria</taxon>
        <taxon>Aves</taxon>
        <taxon>Neognathae</taxon>
        <taxon>Neoaves</taxon>
        <taxon>Telluraves</taxon>
        <taxon>Australaves</taxon>
        <taxon>Passeriformes</taxon>
        <taxon>Sturnidae</taxon>
        <taxon>Lamprotornis</taxon>
    </lineage>
</organism>
<name>A0A835TQ69_9PASS</name>
<dbReference type="EMBL" id="JADDUC010000233">
    <property type="protein sequence ID" value="KAG0115292.1"/>
    <property type="molecule type" value="Genomic_DNA"/>
</dbReference>
<keyword evidence="3" id="KW-1185">Reference proteome</keyword>
<dbReference type="AlphaFoldDB" id="A0A835TQ69"/>
<dbReference type="EMBL" id="JADDUC020000031">
    <property type="protein sequence ID" value="KAI1230226.1"/>
    <property type="molecule type" value="Genomic_DNA"/>
</dbReference>
<sequence length="159" mass="17034">MMSRAAPGLLLPEGCSVWAWIESTPVTEFSERTLVQPMLELCGPCSAEEAPGSPSEMFPAGGRGKGSTLPPLCVLPGRVVLNKCIPEMEVLTRGRFEGAGMGFGGHGVGRRKVWGRWADRESFTPRAVKSRTLHGPGSLTGTFEASAVENRVHLKALLM</sequence>
<evidence type="ECO:0000313" key="2">
    <source>
        <dbReference type="EMBL" id="KAI1230226.1"/>
    </source>
</evidence>
<reference evidence="1" key="1">
    <citation type="submission" date="2020-10" db="EMBL/GenBank/DDBJ databases">
        <title>Feather gene expression reveals the developmental basis of iridescence in African starlings.</title>
        <authorList>
            <person name="Rubenstein D.R."/>
        </authorList>
    </citation>
    <scope>NUCLEOTIDE SEQUENCE</scope>
    <source>
        <strain evidence="1">SS15</strain>
        <tissue evidence="1">Liver</tissue>
    </source>
</reference>
<comment type="caution">
    <text evidence="1">The sequence shown here is derived from an EMBL/GenBank/DDBJ whole genome shotgun (WGS) entry which is preliminary data.</text>
</comment>
<reference evidence="2" key="3">
    <citation type="submission" date="2022-01" db="EMBL/GenBank/DDBJ databases">
        <authorList>
            <person name="Rubenstein D.R."/>
        </authorList>
    </citation>
    <scope>NUCLEOTIDE SEQUENCE</scope>
    <source>
        <strain evidence="2">SS15</strain>
        <tissue evidence="2">Liver</tissue>
    </source>
</reference>
<evidence type="ECO:0000313" key="1">
    <source>
        <dbReference type="EMBL" id="KAG0115292.1"/>
    </source>
</evidence>
<dbReference type="Proteomes" id="UP000618051">
    <property type="component" value="Unassembled WGS sequence"/>
</dbReference>
<reference evidence="2 3" key="2">
    <citation type="journal article" date="2021" name="J. Hered.">
        <title>Feather Gene Expression Elucidates the Developmental Basis of Plumage Iridescence in African Starlings.</title>
        <authorList>
            <person name="Rubenstein D.R."/>
            <person name="Corvelo A."/>
            <person name="MacManes M.D."/>
            <person name="Maia R."/>
            <person name="Narzisi G."/>
            <person name="Rousaki A."/>
            <person name="Vandenabeele P."/>
            <person name="Shawkey M.D."/>
            <person name="Solomon J."/>
        </authorList>
    </citation>
    <scope>NUCLEOTIDE SEQUENCE [LARGE SCALE GENOMIC DNA]</scope>
    <source>
        <strain evidence="2">SS15</strain>
    </source>
</reference>
<evidence type="ECO:0000313" key="3">
    <source>
        <dbReference type="Proteomes" id="UP000618051"/>
    </source>
</evidence>
<protein>
    <submittedName>
        <fullName evidence="1">Uncharacterized protein</fullName>
    </submittedName>
</protein>
<accession>A0A835TQ69</accession>
<proteinExistence type="predicted"/>
<gene>
    <name evidence="2" type="ORF">IHE44_0010191</name>
    <name evidence="1" type="ORF">IHE44_006442</name>
</gene>